<dbReference type="Pfam" id="PF07510">
    <property type="entry name" value="GmrSD_C"/>
    <property type="match status" value="1"/>
</dbReference>
<dbReference type="EMBL" id="LBBT01000310">
    <property type="protein sequence ID" value="KKY00230.1"/>
    <property type="molecule type" value="Genomic_DNA"/>
</dbReference>
<dbReference type="AlphaFoldDB" id="A0A0M3DC36"/>
<keyword evidence="4" id="KW-1185">Reference proteome</keyword>
<organism evidence="3 4">
    <name type="scientific">Paraclostridium benzoelyticum</name>
    <dbReference type="NCBI Taxonomy" id="1629550"/>
    <lineage>
        <taxon>Bacteria</taxon>
        <taxon>Bacillati</taxon>
        <taxon>Bacillota</taxon>
        <taxon>Clostridia</taxon>
        <taxon>Peptostreptococcales</taxon>
        <taxon>Peptostreptococcaceae</taxon>
        <taxon>Paraclostridium</taxon>
    </lineage>
</organism>
<proteinExistence type="predicted"/>
<feature type="domain" description="GmrSD restriction endonucleases N-terminal" evidence="1">
    <location>
        <begin position="15"/>
        <end position="260"/>
    </location>
</feature>
<evidence type="ECO:0000313" key="3">
    <source>
        <dbReference type="EMBL" id="KKY00230.1"/>
    </source>
</evidence>
<name>A0A0M3DC36_9FIRM</name>
<dbReference type="Proteomes" id="UP000034407">
    <property type="component" value="Unassembled WGS sequence"/>
</dbReference>
<evidence type="ECO:0008006" key="5">
    <source>
        <dbReference type="Google" id="ProtNLM"/>
    </source>
</evidence>
<dbReference type="OrthoDB" id="9798761at2"/>
<accession>A0A0M3DC36</accession>
<evidence type="ECO:0000259" key="1">
    <source>
        <dbReference type="Pfam" id="PF03235"/>
    </source>
</evidence>
<dbReference type="Pfam" id="PF03235">
    <property type="entry name" value="GmrSD_N"/>
    <property type="match status" value="1"/>
</dbReference>
<dbReference type="PATRIC" id="fig|1629550.3.peg.2526"/>
<comment type="caution">
    <text evidence="3">The sequence shown here is derived from an EMBL/GenBank/DDBJ whole genome shotgun (WGS) entry which is preliminary data.</text>
</comment>
<sequence>MLVARDFFEAKEKNLHDIFSKSNKFFVPDYQRKYAWTKNQLDQFWEDFIKTHESCYNEYNDLKPSQGQQPHFLGAIVLTILEDDKYEIIDGQQRLTSTCIFIKTLGEIAYRIKDSQKMYNIIRLTEPFIQSNIPGMEFEAKIELDSTINRFFEEYILTCKNKEDRDNYLNGKNIKKNSSQMLIKECYEFFYYKLQEEFPKTMNEQDLYKKLNAYIIILSRYFLVLQIGVKNKNTAYTIFETLNKRGKDLSESDMIKNELFKVLNNVNVNVKSKWDIICDNIDNEDLTEYIRFSYSSQEDNVTPAKLYEKVKLLINNRNAHNYLYNLEAESRLYGYIMNIDTNYWISYAGKEKGQNIIDNLNALKSMDITNSTPIILSSAVRFITNENDVDSFDKTLSYIVTFCFRYFTIGGNTVASFEKEIGGMARAIRDSNKTIKKGSNEYRIETLDDIKKYMELMTPDIVFKKNFKEFSTKSMPLAFYIIYNLEKHLKSGVQPLPHGPKQHIEHIMPKNPSNRKNRLHEWSHVRNKAEYNEYIHRLGNLMILESEINSAIKNKDFIEKLNKYQDSNLYYPDLIVQNYSKWDFNSIENRQEFMSNTALKIWNYK</sequence>
<dbReference type="RefSeq" id="WP_046824011.1">
    <property type="nucleotide sequence ID" value="NZ_LBBT01000310.1"/>
</dbReference>
<feature type="domain" description="GmrSD restriction endonucleases C-terminal" evidence="2">
    <location>
        <begin position="466"/>
        <end position="595"/>
    </location>
</feature>
<gene>
    <name evidence="3" type="ORF">VN21_15295</name>
</gene>
<dbReference type="InterPro" id="IPR004919">
    <property type="entry name" value="GmrSD_N"/>
</dbReference>
<dbReference type="PANTHER" id="PTHR35149:SF2">
    <property type="entry name" value="DUF262 DOMAIN-CONTAINING PROTEIN"/>
    <property type="match status" value="1"/>
</dbReference>
<dbReference type="InterPro" id="IPR011089">
    <property type="entry name" value="GmrSD_C"/>
</dbReference>
<evidence type="ECO:0000313" key="4">
    <source>
        <dbReference type="Proteomes" id="UP000034407"/>
    </source>
</evidence>
<dbReference type="PANTHER" id="PTHR35149">
    <property type="entry name" value="SLL5132 PROTEIN"/>
    <property type="match status" value="1"/>
</dbReference>
<reference evidence="3 4" key="1">
    <citation type="submission" date="2015-04" db="EMBL/GenBank/DDBJ databases">
        <title>Microcin producing Clostridium sp. JC272T.</title>
        <authorList>
            <person name="Jyothsna T."/>
            <person name="Sasikala C."/>
            <person name="Ramana C."/>
        </authorList>
    </citation>
    <scope>NUCLEOTIDE SEQUENCE [LARGE SCALE GENOMIC DNA]</scope>
    <source>
        <strain evidence="3 4">JC272</strain>
    </source>
</reference>
<protein>
    <recommendedName>
        <fullName evidence="5">DUF262 domain-containing protein</fullName>
    </recommendedName>
</protein>
<evidence type="ECO:0000259" key="2">
    <source>
        <dbReference type="Pfam" id="PF07510"/>
    </source>
</evidence>